<organism evidence="4 5">
    <name type="scientific">Trichlorobacter lovleyi (strain ATCC BAA-1151 / DSM 17278 / SZ)</name>
    <name type="common">Geobacter lovleyi</name>
    <dbReference type="NCBI Taxonomy" id="398767"/>
    <lineage>
        <taxon>Bacteria</taxon>
        <taxon>Pseudomonadati</taxon>
        <taxon>Thermodesulfobacteriota</taxon>
        <taxon>Desulfuromonadia</taxon>
        <taxon>Geobacterales</taxon>
        <taxon>Geobacteraceae</taxon>
        <taxon>Trichlorobacter</taxon>
    </lineage>
</organism>
<protein>
    <submittedName>
        <fullName evidence="4">Response regulator receiver protein</fullName>
    </submittedName>
</protein>
<dbReference type="EMBL" id="CP001089">
    <property type="protein sequence ID" value="ACD96013.1"/>
    <property type="molecule type" value="Genomic_DNA"/>
</dbReference>
<dbReference type="Gene3D" id="3.40.50.2300">
    <property type="match status" value="1"/>
</dbReference>
<dbReference type="GO" id="GO:0000160">
    <property type="term" value="P:phosphorelay signal transduction system"/>
    <property type="evidence" value="ECO:0007669"/>
    <property type="project" value="InterPro"/>
</dbReference>
<keyword evidence="5" id="KW-1185">Reference proteome</keyword>
<dbReference type="OrthoDB" id="5392850at2"/>
<gene>
    <name evidence="4" type="ordered locus">Glov_2297</name>
</gene>
<dbReference type="eggNOG" id="COG3437">
    <property type="taxonomic scope" value="Bacteria"/>
</dbReference>
<evidence type="ECO:0000313" key="4">
    <source>
        <dbReference type="EMBL" id="ACD96013.1"/>
    </source>
</evidence>
<name>B3E4S7_TRIL1</name>
<accession>B3E4S7</accession>
<dbReference type="PANTHER" id="PTHR44591">
    <property type="entry name" value="STRESS RESPONSE REGULATOR PROTEIN 1"/>
    <property type="match status" value="1"/>
</dbReference>
<evidence type="ECO:0000256" key="2">
    <source>
        <dbReference type="PROSITE-ProRule" id="PRU00169"/>
    </source>
</evidence>
<reference evidence="4 5" key="1">
    <citation type="submission" date="2008-05" db="EMBL/GenBank/DDBJ databases">
        <title>Complete sequence of chromosome of Geobacter lovleyi SZ.</title>
        <authorList>
            <consortium name="US DOE Joint Genome Institute"/>
            <person name="Lucas S."/>
            <person name="Copeland A."/>
            <person name="Lapidus A."/>
            <person name="Glavina del Rio T."/>
            <person name="Dalin E."/>
            <person name="Tice H."/>
            <person name="Bruce D."/>
            <person name="Goodwin L."/>
            <person name="Pitluck S."/>
            <person name="Chertkov O."/>
            <person name="Meincke L."/>
            <person name="Brettin T."/>
            <person name="Detter J.C."/>
            <person name="Han C."/>
            <person name="Tapia R."/>
            <person name="Kuske C.R."/>
            <person name="Schmutz J."/>
            <person name="Larimer F."/>
            <person name="Land M."/>
            <person name="Hauser L."/>
            <person name="Kyrpides N."/>
            <person name="Mikhailova N."/>
            <person name="Sung Y."/>
            <person name="Fletcher K.E."/>
            <person name="Ritalahti K.M."/>
            <person name="Loeffler F.E."/>
            <person name="Richardson P."/>
        </authorList>
    </citation>
    <scope>NUCLEOTIDE SEQUENCE [LARGE SCALE GENOMIC DNA]</scope>
    <source>
        <strain evidence="5">ATCC BAA-1151 / DSM 17278 / SZ</strain>
    </source>
</reference>
<evidence type="ECO:0000313" key="5">
    <source>
        <dbReference type="Proteomes" id="UP000002420"/>
    </source>
</evidence>
<dbReference type="SMART" id="SM00448">
    <property type="entry name" value="REC"/>
    <property type="match status" value="1"/>
</dbReference>
<sequence>MSEPIRILCVDDEVNILNVIRRQLCDLDVELHPALSAEEGLRFLMHTQPVQVVISDYRLPGMNGIDFLKKVATEWPAVTGILLSGFADLEVVQDALEQGRLLAVLHKPWKAEELQKLISEAAGRSAKRTLSEVEPS</sequence>
<evidence type="ECO:0000256" key="1">
    <source>
        <dbReference type="ARBA" id="ARBA00022553"/>
    </source>
</evidence>
<dbReference type="KEGG" id="glo:Glov_2297"/>
<dbReference type="SUPFAM" id="SSF52172">
    <property type="entry name" value="CheY-like"/>
    <property type="match status" value="1"/>
</dbReference>
<dbReference type="PANTHER" id="PTHR44591:SF19">
    <property type="entry name" value="TWO-COMPONENT RESPONSE REGULATOR-RELATED"/>
    <property type="match status" value="1"/>
</dbReference>
<dbReference type="HOGENOM" id="CLU_000445_69_8_7"/>
<dbReference type="PROSITE" id="PS50110">
    <property type="entry name" value="RESPONSE_REGULATORY"/>
    <property type="match status" value="1"/>
</dbReference>
<keyword evidence="1 2" id="KW-0597">Phosphoprotein</keyword>
<dbReference type="Pfam" id="PF00072">
    <property type="entry name" value="Response_reg"/>
    <property type="match status" value="1"/>
</dbReference>
<dbReference type="InterPro" id="IPR011006">
    <property type="entry name" value="CheY-like_superfamily"/>
</dbReference>
<dbReference type="Proteomes" id="UP000002420">
    <property type="component" value="Chromosome"/>
</dbReference>
<feature type="modified residue" description="4-aspartylphosphate" evidence="2">
    <location>
        <position position="56"/>
    </location>
</feature>
<dbReference type="InterPro" id="IPR001789">
    <property type="entry name" value="Sig_transdc_resp-reg_receiver"/>
</dbReference>
<dbReference type="AlphaFoldDB" id="B3E4S7"/>
<proteinExistence type="predicted"/>
<dbReference type="InterPro" id="IPR050595">
    <property type="entry name" value="Bact_response_regulator"/>
</dbReference>
<dbReference type="STRING" id="398767.Glov_2297"/>
<dbReference type="RefSeq" id="WP_012470347.1">
    <property type="nucleotide sequence ID" value="NC_010814.1"/>
</dbReference>
<evidence type="ECO:0000259" key="3">
    <source>
        <dbReference type="PROSITE" id="PS50110"/>
    </source>
</evidence>
<feature type="domain" description="Response regulatory" evidence="3">
    <location>
        <begin position="6"/>
        <end position="122"/>
    </location>
</feature>